<dbReference type="Pfam" id="PF04542">
    <property type="entry name" value="Sigma70_r2"/>
    <property type="match status" value="1"/>
</dbReference>
<dbReference type="Pfam" id="PF04545">
    <property type="entry name" value="Sigma70_r4"/>
    <property type="match status" value="1"/>
</dbReference>
<keyword evidence="2" id="KW-0805">Transcription regulation</keyword>
<keyword evidence="4" id="KW-0238">DNA-binding</keyword>
<evidence type="ECO:0000256" key="4">
    <source>
        <dbReference type="ARBA" id="ARBA00023125"/>
    </source>
</evidence>
<evidence type="ECO:0000313" key="9">
    <source>
        <dbReference type="EMBL" id="CAD9346470.1"/>
    </source>
</evidence>
<dbReference type="Gene3D" id="1.20.120.1810">
    <property type="match status" value="1"/>
</dbReference>
<dbReference type="PANTHER" id="PTHR30603:SF47">
    <property type="entry name" value="RNA POLYMERASE SIGMA FACTOR SIGD, CHLOROPLASTIC"/>
    <property type="match status" value="1"/>
</dbReference>
<dbReference type="InterPro" id="IPR007630">
    <property type="entry name" value="RNA_pol_sigma70_r4"/>
</dbReference>
<comment type="similarity">
    <text evidence="1">Belongs to the sigma-70 factor family.</text>
</comment>
<evidence type="ECO:0000256" key="3">
    <source>
        <dbReference type="ARBA" id="ARBA00023082"/>
    </source>
</evidence>
<feature type="domain" description="RNA polymerase sigma-70 region 4" evidence="8">
    <location>
        <begin position="440"/>
        <end position="473"/>
    </location>
</feature>
<dbReference type="InterPro" id="IPR007627">
    <property type="entry name" value="RNA_pol_sigma70_r2"/>
</dbReference>
<dbReference type="InterPro" id="IPR013325">
    <property type="entry name" value="RNA_pol_sigma_r2"/>
</dbReference>
<dbReference type="InterPro" id="IPR050239">
    <property type="entry name" value="Sigma-70_RNA_pol_init_factors"/>
</dbReference>
<dbReference type="AlphaFoldDB" id="A0A6U3TE02"/>
<feature type="domain" description="RNA polymerase sigma-70 region 2" evidence="7">
    <location>
        <begin position="159"/>
        <end position="211"/>
    </location>
</feature>
<evidence type="ECO:0000259" key="7">
    <source>
        <dbReference type="Pfam" id="PF04542"/>
    </source>
</evidence>
<dbReference type="InterPro" id="IPR014284">
    <property type="entry name" value="RNA_pol_sigma-70_dom"/>
</dbReference>
<feature type="region of interest" description="Disordered" evidence="6">
    <location>
        <begin position="1"/>
        <end position="25"/>
    </location>
</feature>
<dbReference type="InterPro" id="IPR000943">
    <property type="entry name" value="RNA_pol_sigma70"/>
</dbReference>
<name>A0A6U3TE02_9STRA</name>
<accession>A0A6U3TE02</accession>
<proteinExistence type="inferred from homology"/>
<gene>
    <name evidence="9" type="ORF">DBRI1063_LOCUS19389</name>
</gene>
<dbReference type="GO" id="GO:0006352">
    <property type="term" value="P:DNA-templated transcription initiation"/>
    <property type="evidence" value="ECO:0007669"/>
    <property type="project" value="InterPro"/>
</dbReference>
<keyword evidence="5" id="KW-0804">Transcription</keyword>
<sequence length="486" mass="55175">MTESNRAESKKRQLRRRKRHGRPAKLTTATAALLLAVATLQTDAFSTTTTGASLSSRSPQHVGNTLYAPSSVAMSTSSLRMSSLEKSFSNDEDSELLKQVREYTNLAISQELLDDNEGNLTLLRRKDKATIARKKLLTKHMGLVHYTVNTIIRRRSRKSLLSLTRHDLIQEGFLGLNRAVDSFEFNKGASFPTYAVYWIKASVHRAIAKEDNLIRVPEYVTMNLRKLHMVAYQLQMDLDLLYSAIVGRDDEEEENMRSKTSGKVKNEVMTKEEMWSTLQSETGLTEKQIKECLKVREWRKQGGYTHLQPWMQQEDGFQFPMSSFSSEQDNMQTSDPEDLKKMLSQYLRPKEVEAISWRYGLNADEMATKAAARDYEAEAEFDLFGPEGVLSSASVSQTSLFMTPSTSQGRNTRALSARKAPEALKKVNTRRPNIPKKGKWGEDMTFAEIGARMAVSAEYTRRLTKVALEKLRKAVEEGRLEPDFLV</sequence>
<evidence type="ECO:0008006" key="10">
    <source>
        <dbReference type="Google" id="ProtNLM"/>
    </source>
</evidence>
<protein>
    <recommendedName>
        <fullName evidence="10">RNA polymerase sigma-70 domain-containing protein</fullName>
    </recommendedName>
</protein>
<keyword evidence="3" id="KW-0731">Sigma factor</keyword>
<evidence type="ECO:0000256" key="6">
    <source>
        <dbReference type="SAM" id="MobiDB-lite"/>
    </source>
</evidence>
<evidence type="ECO:0000256" key="1">
    <source>
        <dbReference type="ARBA" id="ARBA00007788"/>
    </source>
</evidence>
<dbReference type="InterPro" id="IPR013324">
    <property type="entry name" value="RNA_pol_sigma_r3/r4-like"/>
</dbReference>
<evidence type="ECO:0000259" key="8">
    <source>
        <dbReference type="Pfam" id="PF04545"/>
    </source>
</evidence>
<reference evidence="9" key="1">
    <citation type="submission" date="2021-01" db="EMBL/GenBank/DDBJ databases">
        <authorList>
            <person name="Corre E."/>
            <person name="Pelletier E."/>
            <person name="Niang G."/>
            <person name="Scheremetjew M."/>
            <person name="Finn R."/>
            <person name="Kale V."/>
            <person name="Holt S."/>
            <person name="Cochrane G."/>
            <person name="Meng A."/>
            <person name="Brown T."/>
            <person name="Cohen L."/>
        </authorList>
    </citation>
    <scope>NUCLEOTIDE SEQUENCE</scope>
    <source>
        <strain evidence="9">Pop2</strain>
    </source>
</reference>
<dbReference type="SUPFAM" id="SSF88659">
    <property type="entry name" value="Sigma3 and sigma4 domains of RNA polymerase sigma factors"/>
    <property type="match status" value="1"/>
</dbReference>
<dbReference type="PRINTS" id="PR00046">
    <property type="entry name" value="SIGMA70FCT"/>
</dbReference>
<dbReference type="NCBIfam" id="TIGR02937">
    <property type="entry name" value="sigma70-ECF"/>
    <property type="match status" value="1"/>
</dbReference>
<dbReference type="InterPro" id="IPR036388">
    <property type="entry name" value="WH-like_DNA-bd_sf"/>
</dbReference>
<evidence type="ECO:0000256" key="2">
    <source>
        <dbReference type="ARBA" id="ARBA00023015"/>
    </source>
</evidence>
<dbReference type="PANTHER" id="PTHR30603">
    <property type="entry name" value="RNA POLYMERASE SIGMA FACTOR RPO"/>
    <property type="match status" value="1"/>
</dbReference>
<feature type="compositionally biased region" description="Basic residues" evidence="6">
    <location>
        <begin position="12"/>
        <end position="23"/>
    </location>
</feature>
<evidence type="ECO:0000256" key="5">
    <source>
        <dbReference type="ARBA" id="ARBA00023163"/>
    </source>
</evidence>
<dbReference type="EMBL" id="HBGN01030070">
    <property type="protein sequence ID" value="CAD9346470.1"/>
    <property type="molecule type" value="Transcribed_RNA"/>
</dbReference>
<feature type="compositionally biased region" description="Basic and acidic residues" evidence="6">
    <location>
        <begin position="1"/>
        <end position="11"/>
    </location>
</feature>
<dbReference type="GO" id="GO:0003677">
    <property type="term" value="F:DNA binding"/>
    <property type="evidence" value="ECO:0007669"/>
    <property type="project" value="UniProtKB-KW"/>
</dbReference>
<dbReference type="Gene3D" id="1.10.10.10">
    <property type="entry name" value="Winged helix-like DNA-binding domain superfamily/Winged helix DNA-binding domain"/>
    <property type="match status" value="1"/>
</dbReference>
<dbReference type="GO" id="GO:0016987">
    <property type="term" value="F:sigma factor activity"/>
    <property type="evidence" value="ECO:0007669"/>
    <property type="project" value="UniProtKB-KW"/>
</dbReference>
<organism evidence="9">
    <name type="scientific">Ditylum brightwellii</name>
    <dbReference type="NCBI Taxonomy" id="49249"/>
    <lineage>
        <taxon>Eukaryota</taxon>
        <taxon>Sar</taxon>
        <taxon>Stramenopiles</taxon>
        <taxon>Ochrophyta</taxon>
        <taxon>Bacillariophyta</taxon>
        <taxon>Mediophyceae</taxon>
        <taxon>Lithodesmiophycidae</taxon>
        <taxon>Lithodesmiales</taxon>
        <taxon>Lithodesmiaceae</taxon>
        <taxon>Ditylum</taxon>
    </lineage>
</organism>
<dbReference type="SUPFAM" id="SSF88946">
    <property type="entry name" value="Sigma2 domain of RNA polymerase sigma factors"/>
    <property type="match status" value="1"/>
</dbReference>